<dbReference type="Proteomes" id="UP000007798">
    <property type="component" value="Unassembled WGS sequence"/>
</dbReference>
<organism evidence="2 3">
    <name type="scientific">Drosophila willistoni</name>
    <name type="common">Fruit fly</name>
    <dbReference type="NCBI Taxonomy" id="7260"/>
    <lineage>
        <taxon>Eukaryota</taxon>
        <taxon>Metazoa</taxon>
        <taxon>Ecdysozoa</taxon>
        <taxon>Arthropoda</taxon>
        <taxon>Hexapoda</taxon>
        <taxon>Insecta</taxon>
        <taxon>Pterygota</taxon>
        <taxon>Neoptera</taxon>
        <taxon>Endopterygota</taxon>
        <taxon>Diptera</taxon>
        <taxon>Brachycera</taxon>
        <taxon>Muscomorpha</taxon>
        <taxon>Ephydroidea</taxon>
        <taxon>Drosophilidae</taxon>
        <taxon>Drosophila</taxon>
        <taxon>Sophophora</taxon>
    </lineage>
</organism>
<dbReference type="AlphaFoldDB" id="B4NPE6"/>
<dbReference type="InParanoid" id="B4NPE6"/>
<feature type="chain" id="PRO_5002820242" evidence="1">
    <location>
        <begin position="20"/>
        <end position="82"/>
    </location>
</feature>
<dbReference type="EMBL" id="CH964291">
    <property type="protein sequence ID" value="EDW86386.1"/>
    <property type="molecule type" value="Genomic_DNA"/>
</dbReference>
<evidence type="ECO:0000313" key="3">
    <source>
        <dbReference type="Proteomes" id="UP000007798"/>
    </source>
</evidence>
<proteinExistence type="predicted"/>
<protein>
    <submittedName>
        <fullName evidence="2">Uncharacterized protein</fullName>
    </submittedName>
</protein>
<keyword evidence="1" id="KW-0732">Signal</keyword>
<keyword evidence="3" id="KW-1185">Reference proteome</keyword>
<name>B4NPE6_DROWI</name>
<accession>B4NPE6</accession>
<evidence type="ECO:0000313" key="2">
    <source>
        <dbReference type="EMBL" id="EDW86386.1"/>
    </source>
</evidence>
<dbReference type="HOGENOM" id="CLU_2560767_0_0_1"/>
<sequence>MLLAFLLLLLVAGPLGGDSQVLVTGIRPRQIAVLKNGQIQVVQHLETSTVTAESVRQLWNNRTINLAQPLRRPTTGVSPLKD</sequence>
<evidence type="ECO:0000256" key="1">
    <source>
        <dbReference type="SAM" id="SignalP"/>
    </source>
</evidence>
<reference evidence="2 3" key="1">
    <citation type="journal article" date="2007" name="Nature">
        <title>Evolution of genes and genomes on the Drosophila phylogeny.</title>
        <authorList>
            <consortium name="Drosophila 12 Genomes Consortium"/>
            <person name="Clark A.G."/>
            <person name="Eisen M.B."/>
            <person name="Smith D.R."/>
            <person name="Bergman C.M."/>
            <person name="Oliver B."/>
            <person name="Markow T.A."/>
            <person name="Kaufman T.C."/>
            <person name="Kellis M."/>
            <person name="Gelbart W."/>
            <person name="Iyer V.N."/>
            <person name="Pollard D.A."/>
            <person name="Sackton T.B."/>
            <person name="Larracuente A.M."/>
            <person name="Singh N.D."/>
            <person name="Abad J.P."/>
            <person name="Abt D.N."/>
            <person name="Adryan B."/>
            <person name="Aguade M."/>
            <person name="Akashi H."/>
            <person name="Anderson W.W."/>
            <person name="Aquadro C.F."/>
            <person name="Ardell D.H."/>
            <person name="Arguello R."/>
            <person name="Artieri C.G."/>
            <person name="Barbash D.A."/>
            <person name="Barker D."/>
            <person name="Barsanti P."/>
            <person name="Batterham P."/>
            <person name="Batzoglou S."/>
            <person name="Begun D."/>
            <person name="Bhutkar A."/>
            <person name="Blanco E."/>
            <person name="Bosak S.A."/>
            <person name="Bradley R.K."/>
            <person name="Brand A.D."/>
            <person name="Brent M.R."/>
            <person name="Brooks A.N."/>
            <person name="Brown R.H."/>
            <person name="Butlin R.K."/>
            <person name="Caggese C."/>
            <person name="Calvi B.R."/>
            <person name="Bernardo de Carvalho A."/>
            <person name="Caspi A."/>
            <person name="Castrezana S."/>
            <person name="Celniker S.E."/>
            <person name="Chang J.L."/>
            <person name="Chapple C."/>
            <person name="Chatterji S."/>
            <person name="Chinwalla A."/>
            <person name="Civetta A."/>
            <person name="Clifton S.W."/>
            <person name="Comeron J.M."/>
            <person name="Costello J.C."/>
            <person name="Coyne J.A."/>
            <person name="Daub J."/>
            <person name="David R.G."/>
            <person name="Delcher A.L."/>
            <person name="Delehaunty K."/>
            <person name="Do C.B."/>
            <person name="Ebling H."/>
            <person name="Edwards K."/>
            <person name="Eickbush T."/>
            <person name="Evans J.D."/>
            <person name="Filipski A."/>
            <person name="Findeiss S."/>
            <person name="Freyhult E."/>
            <person name="Fulton L."/>
            <person name="Fulton R."/>
            <person name="Garcia A.C."/>
            <person name="Gardiner A."/>
            <person name="Garfield D.A."/>
            <person name="Garvin B.E."/>
            <person name="Gibson G."/>
            <person name="Gilbert D."/>
            <person name="Gnerre S."/>
            <person name="Godfrey J."/>
            <person name="Good R."/>
            <person name="Gotea V."/>
            <person name="Gravely B."/>
            <person name="Greenberg A.J."/>
            <person name="Griffiths-Jones S."/>
            <person name="Gross S."/>
            <person name="Guigo R."/>
            <person name="Gustafson E.A."/>
            <person name="Haerty W."/>
            <person name="Hahn M.W."/>
            <person name="Halligan D.L."/>
            <person name="Halpern A.L."/>
            <person name="Halter G.M."/>
            <person name="Han M.V."/>
            <person name="Heger A."/>
            <person name="Hillier L."/>
            <person name="Hinrichs A.S."/>
            <person name="Holmes I."/>
            <person name="Hoskins R.A."/>
            <person name="Hubisz M.J."/>
            <person name="Hultmark D."/>
            <person name="Huntley M.A."/>
            <person name="Jaffe D.B."/>
            <person name="Jagadeeshan S."/>
            <person name="Jeck W.R."/>
            <person name="Johnson J."/>
            <person name="Jones C.D."/>
            <person name="Jordan W.C."/>
            <person name="Karpen G.H."/>
            <person name="Kataoka E."/>
            <person name="Keightley P.D."/>
            <person name="Kheradpour P."/>
            <person name="Kirkness E.F."/>
            <person name="Koerich L.B."/>
            <person name="Kristiansen K."/>
            <person name="Kudrna D."/>
            <person name="Kulathinal R.J."/>
            <person name="Kumar S."/>
            <person name="Kwok R."/>
            <person name="Lander E."/>
            <person name="Langley C.H."/>
            <person name="Lapoint R."/>
            <person name="Lazzaro B.P."/>
            <person name="Lee S.J."/>
            <person name="Levesque L."/>
            <person name="Li R."/>
            <person name="Lin C.F."/>
            <person name="Lin M.F."/>
            <person name="Lindblad-Toh K."/>
            <person name="Llopart A."/>
            <person name="Long M."/>
            <person name="Low L."/>
            <person name="Lozovsky E."/>
            <person name="Lu J."/>
            <person name="Luo M."/>
            <person name="Machado C.A."/>
            <person name="Makalowski W."/>
            <person name="Marzo M."/>
            <person name="Matsuda M."/>
            <person name="Matzkin L."/>
            <person name="McAllister B."/>
            <person name="McBride C.S."/>
            <person name="McKernan B."/>
            <person name="McKernan K."/>
            <person name="Mendez-Lago M."/>
            <person name="Minx P."/>
            <person name="Mollenhauer M.U."/>
            <person name="Montooth K."/>
            <person name="Mount S.M."/>
            <person name="Mu X."/>
            <person name="Myers E."/>
            <person name="Negre B."/>
            <person name="Newfeld S."/>
            <person name="Nielsen R."/>
            <person name="Noor M.A."/>
            <person name="O'Grady P."/>
            <person name="Pachter L."/>
            <person name="Papaceit M."/>
            <person name="Parisi M.J."/>
            <person name="Parisi M."/>
            <person name="Parts L."/>
            <person name="Pedersen J.S."/>
            <person name="Pesole G."/>
            <person name="Phillippy A.M."/>
            <person name="Ponting C.P."/>
            <person name="Pop M."/>
            <person name="Porcelli D."/>
            <person name="Powell J.R."/>
            <person name="Prohaska S."/>
            <person name="Pruitt K."/>
            <person name="Puig M."/>
            <person name="Quesneville H."/>
            <person name="Ram K.R."/>
            <person name="Rand D."/>
            <person name="Rasmussen M.D."/>
            <person name="Reed L.K."/>
            <person name="Reenan R."/>
            <person name="Reily A."/>
            <person name="Remington K.A."/>
            <person name="Rieger T.T."/>
            <person name="Ritchie M.G."/>
            <person name="Robin C."/>
            <person name="Rogers Y.H."/>
            <person name="Rohde C."/>
            <person name="Rozas J."/>
            <person name="Rubenfield M.J."/>
            <person name="Ruiz A."/>
            <person name="Russo S."/>
            <person name="Salzberg S.L."/>
            <person name="Sanchez-Gracia A."/>
            <person name="Saranga D.J."/>
            <person name="Sato H."/>
            <person name="Schaeffer S.W."/>
            <person name="Schatz M.C."/>
            <person name="Schlenke T."/>
            <person name="Schwartz R."/>
            <person name="Segarra C."/>
            <person name="Singh R.S."/>
            <person name="Sirot L."/>
            <person name="Sirota M."/>
            <person name="Sisneros N.B."/>
            <person name="Smith C.D."/>
            <person name="Smith T.F."/>
            <person name="Spieth J."/>
            <person name="Stage D.E."/>
            <person name="Stark A."/>
            <person name="Stephan W."/>
            <person name="Strausberg R.L."/>
            <person name="Strempel S."/>
            <person name="Sturgill D."/>
            <person name="Sutton G."/>
            <person name="Sutton G.G."/>
            <person name="Tao W."/>
            <person name="Teichmann S."/>
            <person name="Tobari Y.N."/>
            <person name="Tomimura Y."/>
            <person name="Tsolas J.M."/>
            <person name="Valente V.L."/>
            <person name="Venter E."/>
            <person name="Venter J.C."/>
            <person name="Vicario S."/>
            <person name="Vieira F.G."/>
            <person name="Vilella A.J."/>
            <person name="Villasante A."/>
            <person name="Walenz B."/>
            <person name="Wang J."/>
            <person name="Wasserman M."/>
            <person name="Watts T."/>
            <person name="Wilson D."/>
            <person name="Wilson R.K."/>
            <person name="Wing R.A."/>
            <person name="Wolfner M.F."/>
            <person name="Wong A."/>
            <person name="Wong G.K."/>
            <person name="Wu C.I."/>
            <person name="Wu G."/>
            <person name="Yamamoto D."/>
            <person name="Yang H.P."/>
            <person name="Yang S.P."/>
            <person name="Yorke J.A."/>
            <person name="Yoshida K."/>
            <person name="Zdobnov E."/>
            <person name="Zhang P."/>
            <person name="Zhang Y."/>
            <person name="Zimin A.V."/>
            <person name="Baldwin J."/>
            <person name="Abdouelleil A."/>
            <person name="Abdulkadir J."/>
            <person name="Abebe A."/>
            <person name="Abera B."/>
            <person name="Abreu J."/>
            <person name="Acer S.C."/>
            <person name="Aftuck L."/>
            <person name="Alexander A."/>
            <person name="An P."/>
            <person name="Anderson E."/>
            <person name="Anderson S."/>
            <person name="Arachi H."/>
            <person name="Azer M."/>
            <person name="Bachantsang P."/>
            <person name="Barry A."/>
            <person name="Bayul T."/>
            <person name="Berlin A."/>
            <person name="Bessette D."/>
            <person name="Bloom T."/>
            <person name="Blye J."/>
            <person name="Boguslavskiy L."/>
            <person name="Bonnet C."/>
            <person name="Boukhgalter B."/>
            <person name="Bourzgui I."/>
            <person name="Brown A."/>
            <person name="Cahill P."/>
            <person name="Channer S."/>
            <person name="Cheshatsang Y."/>
            <person name="Chuda L."/>
            <person name="Citroen M."/>
            <person name="Collymore A."/>
            <person name="Cooke P."/>
            <person name="Costello M."/>
            <person name="D'Aco K."/>
            <person name="Daza R."/>
            <person name="De Haan G."/>
            <person name="DeGray S."/>
            <person name="DeMaso C."/>
            <person name="Dhargay N."/>
            <person name="Dooley K."/>
            <person name="Dooley E."/>
            <person name="Doricent M."/>
            <person name="Dorje P."/>
            <person name="Dorjee K."/>
            <person name="Dupes A."/>
            <person name="Elong R."/>
            <person name="Falk J."/>
            <person name="Farina A."/>
            <person name="Faro S."/>
            <person name="Ferguson D."/>
            <person name="Fisher S."/>
            <person name="Foley C.D."/>
            <person name="Franke A."/>
            <person name="Friedrich D."/>
            <person name="Gadbois L."/>
            <person name="Gearin G."/>
            <person name="Gearin C.R."/>
            <person name="Giannoukos G."/>
            <person name="Goode T."/>
            <person name="Graham J."/>
            <person name="Grandbois E."/>
            <person name="Grewal S."/>
            <person name="Gyaltsen K."/>
            <person name="Hafez N."/>
            <person name="Hagos B."/>
            <person name="Hall J."/>
            <person name="Henson C."/>
            <person name="Hollinger A."/>
            <person name="Honan T."/>
            <person name="Huard M.D."/>
            <person name="Hughes L."/>
            <person name="Hurhula B."/>
            <person name="Husby M.E."/>
            <person name="Kamat A."/>
            <person name="Kanga B."/>
            <person name="Kashin S."/>
            <person name="Khazanovich D."/>
            <person name="Kisner P."/>
            <person name="Lance K."/>
            <person name="Lara M."/>
            <person name="Lee W."/>
            <person name="Lennon N."/>
            <person name="Letendre F."/>
            <person name="LeVine R."/>
            <person name="Lipovsky A."/>
            <person name="Liu X."/>
            <person name="Liu J."/>
            <person name="Liu S."/>
            <person name="Lokyitsang T."/>
            <person name="Lokyitsang Y."/>
            <person name="Lubonja R."/>
            <person name="Lui A."/>
            <person name="MacDonald P."/>
            <person name="Magnisalis V."/>
            <person name="Maru K."/>
            <person name="Matthews C."/>
            <person name="McCusker W."/>
            <person name="McDonough S."/>
            <person name="Mehta T."/>
            <person name="Meldrim J."/>
            <person name="Meneus L."/>
            <person name="Mihai O."/>
            <person name="Mihalev A."/>
            <person name="Mihova T."/>
            <person name="Mittelman R."/>
            <person name="Mlenga V."/>
            <person name="Montmayeur A."/>
            <person name="Mulrain L."/>
            <person name="Navidi A."/>
            <person name="Naylor J."/>
            <person name="Negash T."/>
            <person name="Nguyen T."/>
            <person name="Nguyen N."/>
            <person name="Nicol R."/>
            <person name="Norbu C."/>
            <person name="Norbu N."/>
            <person name="Novod N."/>
            <person name="O'Neill B."/>
            <person name="Osman S."/>
            <person name="Markiewicz E."/>
            <person name="Oyono O.L."/>
            <person name="Patti C."/>
            <person name="Phunkhang P."/>
            <person name="Pierre F."/>
            <person name="Priest M."/>
            <person name="Raghuraman S."/>
            <person name="Rege F."/>
            <person name="Reyes R."/>
            <person name="Rise C."/>
            <person name="Rogov P."/>
            <person name="Ross K."/>
            <person name="Ryan E."/>
            <person name="Settipalli S."/>
            <person name="Shea T."/>
            <person name="Sherpa N."/>
            <person name="Shi L."/>
            <person name="Shih D."/>
            <person name="Sparrow T."/>
            <person name="Spaulding J."/>
            <person name="Stalker J."/>
            <person name="Stange-Thomann N."/>
            <person name="Stavropoulos S."/>
            <person name="Stone C."/>
            <person name="Strader C."/>
            <person name="Tesfaye S."/>
            <person name="Thomson T."/>
            <person name="Thoulutsang Y."/>
            <person name="Thoulutsang D."/>
            <person name="Topham K."/>
            <person name="Topping I."/>
            <person name="Tsamla T."/>
            <person name="Vassiliev H."/>
            <person name="Vo A."/>
            <person name="Wangchuk T."/>
            <person name="Wangdi T."/>
            <person name="Weiand M."/>
            <person name="Wilkinson J."/>
            <person name="Wilson A."/>
            <person name="Yadav S."/>
            <person name="Young G."/>
            <person name="Yu Q."/>
            <person name="Zembek L."/>
            <person name="Zhong D."/>
            <person name="Zimmer A."/>
            <person name="Zwirko Z."/>
            <person name="Jaffe D.B."/>
            <person name="Alvarez P."/>
            <person name="Brockman W."/>
            <person name="Butler J."/>
            <person name="Chin C."/>
            <person name="Gnerre S."/>
            <person name="Grabherr M."/>
            <person name="Kleber M."/>
            <person name="Mauceli E."/>
            <person name="MacCallum I."/>
        </authorList>
    </citation>
    <scope>NUCLEOTIDE SEQUENCE [LARGE SCALE GENOMIC DNA]</scope>
    <source>
        <strain evidence="3">Tucson 14030-0811.24</strain>
    </source>
</reference>
<dbReference type="PhylomeDB" id="B4NPE6"/>
<gene>
    <name evidence="2" type="primary">Dwil\GK15319</name>
    <name evidence="2" type="ORF">Dwil_GK15319</name>
</gene>
<dbReference type="OrthoDB" id="7867040at2759"/>
<dbReference type="KEGG" id="dwi:6652903"/>
<feature type="signal peptide" evidence="1">
    <location>
        <begin position="1"/>
        <end position="19"/>
    </location>
</feature>